<dbReference type="GO" id="GO:0004069">
    <property type="term" value="F:L-aspartate:2-oxoglutarate aminotransferase activity"/>
    <property type="evidence" value="ECO:0007669"/>
    <property type="project" value="UniProtKB-EC"/>
</dbReference>
<protein>
    <recommendedName>
        <fullName evidence="3">aspartate transaminase</fullName>
        <ecNumber evidence="3">2.6.1.1</ecNumber>
    </recommendedName>
</protein>
<evidence type="ECO:0000256" key="7">
    <source>
        <dbReference type="ARBA" id="ARBA00049185"/>
    </source>
</evidence>
<keyword evidence="6" id="KW-0663">Pyridoxal phosphate</keyword>
<dbReference type="InterPro" id="IPR004839">
    <property type="entry name" value="Aminotransferase_I/II_large"/>
</dbReference>
<dbReference type="SUPFAM" id="SSF53383">
    <property type="entry name" value="PLP-dependent transferases"/>
    <property type="match status" value="1"/>
</dbReference>
<dbReference type="Proteomes" id="UP000199382">
    <property type="component" value="Unassembled WGS sequence"/>
</dbReference>
<keyword evidence="10" id="KW-1185">Reference proteome</keyword>
<dbReference type="PANTHER" id="PTHR46383:SF1">
    <property type="entry name" value="ASPARTATE AMINOTRANSFERASE"/>
    <property type="match status" value="1"/>
</dbReference>
<dbReference type="GO" id="GO:0006520">
    <property type="term" value="P:amino acid metabolic process"/>
    <property type="evidence" value="ECO:0007669"/>
    <property type="project" value="InterPro"/>
</dbReference>
<keyword evidence="5 9" id="KW-0808">Transferase</keyword>
<comment type="similarity">
    <text evidence="2">Belongs to the class-I pyridoxal-phosphate-dependent aminotransferase family.</text>
</comment>
<evidence type="ECO:0000256" key="5">
    <source>
        <dbReference type="ARBA" id="ARBA00022679"/>
    </source>
</evidence>
<dbReference type="AlphaFoldDB" id="A0A1G9M650"/>
<dbReference type="InterPro" id="IPR015424">
    <property type="entry name" value="PyrdxlP-dep_Trfase"/>
</dbReference>
<dbReference type="EMBL" id="FNEK01000106">
    <property type="protein sequence ID" value="SDL69614.1"/>
    <property type="molecule type" value="Genomic_DNA"/>
</dbReference>
<dbReference type="OrthoDB" id="9804407at2"/>
<dbReference type="CDD" id="cd00609">
    <property type="entry name" value="AAT_like"/>
    <property type="match status" value="1"/>
</dbReference>
<evidence type="ECO:0000256" key="1">
    <source>
        <dbReference type="ARBA" id="ARBA00001933"/>
    </source>
</evidence>
<evidence type="ECO:0000256" key="4">
    <source>
        <dbReference type="ARBA" id="ARBA00022576"/>
    </source>
</evidence>
<dbReference type="PROSITE" id="PS51257">
    <property type="entry name" value="PROKAR_LIPOPROTEIN"/>
    <property type="match status" value="1"/>
</dbReference>
<dbReference type="PANTHER" id="PTHR46383">
    <property type="entry name" value="ASPARTATE AMINOTRANSFERASE"/>
    <property type="match status" value="1"/>
</dbReference>
<comment type="cofactor">
    <cofactor evidence="1">
        <name>pyridoxal 5'-phosphate</name>
        <dbReference type="ChEBI" id="CHEBI:597326"/>
    </cofactor>
</comment>
<dbReference type="GO" id="GO:0030170">
    <property type="term" value="F:pyridoxal phosphate binding"/>
    <property type="evidence" value="ECO:0007669"/>
    <property type="project" value="InterPro"/>
</dbReference>
<dbReference type="RefSeq" id="WP_093164297.1">
    <property type="nucleotide sequence ID" value="NZ_FNEK01000106.1"/>
</dbReference>
<dbReference type="InterPro" id="IPR015421">
    <property type="entry name" value="PyrdxlP-dep_Trfase_major"/>
</dbReference>
<dbReference type="InterPro" id="IPR050596">
    <property type="entry name" value="AspAT/PAT-like"/>
</dbReference>
<feature type="domain" description="Aminotransferase class I/classII large" evidence="8">
    <location>
        <begin position="40"/>
        <end position="377"/>
    </location>
</feature>
<reference evidence="9 10" key="1">
    <citation type="submission" date="2016-10" db="EMBL/GenBank/DDBJ databases">
        <authorList>
            <person name="de Groot N.N."/>
        </authorList>
    </citation>
    <scope>NUCLEOTIDE SEQUENCE [LARGE SCALE GENOMIC DNA]</scope>
    <source>
        <strain evidence="9 10">DSM 25294</strain>
    </source>
</reference>
<evidence type="ECO:0000259" key="8">
    <source>
        <dbReference type="Pfam" id="PF00155"/>
    </source>
</evidence>
<proteinExistence type="inferred from homology"/>
<evidence type="ECO:0000256" key="2">
    <source>
        <dbReference type="ARBA" id="ARBA00007441"/>
    </source>
</evidence>
<evidence type="ECO:0000256" key="3">
    <source>
        <dbReference type="ARBA" id="ARBA00012753"/>
    </source>
</evidence>
<evidence type="ECO:0000256" key="6">
    <source>
        <dbReference type="ARBA" id="ARBA00022898"/>
    </source>
</evidence>
<keyword evidence="4 9" id="KW-0032">Aminotransferase</keyword>
<evidence type="ECO:0000313" key="9">
    <source>
        <dbReference type="EMBL" id="SDL69614.1"/>
    </source>
</evidence>
<dbReference type="Gene3D" id="3.40.640.10">
    <property type="entry name" value="Type I PLP-dependent aspartate aminotransferase-like (Major domain)"/>
    <property type="match status" value="1"/>
</dbReference>
<name>A0A1G9M650_9RHOB</name>
<dbReference type="Pfam" id="PF00155">
    <property type="entry name" value="Aminotran_1_2"/>
    <property type="match status" value="1"/>
</dbReference>
<dbReference type="STRING" id="571298.SAMN04488026_11066"/>
<sequence length="400" mass="43784">MERTSHLPTGLVSASCAATKISAIKEMSILSARVSGAASLAWGLPSFPTPAPVREAVGKALSEDPKIGMYTLPAGLPEFREAVARDHLRRTGVPADPERHIAATAGNMEGINTLFQVLLDPGDEVVLTDPGFVSHIQQIRFHGGVPVFWPMNEARGWELDTASLDGLLGPRTKAILLVNPSNPTGRVLSEQTLRKVVAIARERAVLIILDDPYSAFVHDDPESFFSLASVGEVADLLAYFFTFSKVHAMSGWRVGYAVVPENLRDEMVKIHDMNMICTPRISQVAAIAALDGDKAHLAEFRTRLKARRDLICERLDRLTHVFSFARPQGAYYVFPRILVPTHSDIVFAHDLLRQARVTVTPGSAFGPSGAGHVRMAYCVGEDVINLAFDRMERHFGVEEA</sequence>
<evidence type="ECO:0000313" key="10">
    <source>
        <dbReference type="Proteomes" id="UP000199382"/>
    </source>
</evidence>
<organism evidence="9 10">
    <name type="scientific">Aliiruegeria lutimaris</name>
    <dbReference type="NCBI Taxonomy" id="571298"/>
    <lineage>
        <taxon>Bacteria</taxon>
        <taxon>Pseudomonadati</taxon>
        <taxon>Pseudomonadota</taxon>
        <taxon>Alphaproteobacteria</taxon>
        <taxon>Rhodobacterales</taxon>
        <taxon>Roseobacteraceae</taxon>
        <taxon>Aliiruegeria</taxon>
    </lineage>
</organism>
<accession>A0A1G9M650</accession>
<comment type="catalytic activity">
    <reaction evidence="7">
        <text>L-aspartate + 2-oxoglutarate = oxaloacetate + L-glutamate</text>
        <dbReference type="Rhea" id="RHEA:21824"/>
        <dbReference type="ChEBI" id="CHEBI:16452"/>
        <dbReference type="ChEBI" id="CHEBI:16810"/>
        <dbReference type="ChEBI" id="CHEBI:29985"/>
        <dbReference type="ChEBI" id="CHEBI:29991"/>
        <dbReference type="EC" id="2.6.1.1"/>
    </reaction>
</comment>
<dbReference type="EC" id="2.6.1.1" evidence="3"/>
<gene>
    <name evidence="9" type="ORF">SAMN04488026_11066</name>
</gene>